<dbReference type="Pfam" id="PF07690">
    <property type="entry name" value="MFS_1"/>
    <property type="match status" value="1"/>
</dbReference>
<proteinExistence type="predicted"/>
<dbReference type="Proteomes" id="UP001501599">
    <property type="component" value="Unassembled WGS sequence"/>
</dbReference>
<evidence type="ECO:0000313" key="3">
    <source>
        <dbReference type="Proteomes" id="UP001501599"/>
    </source>
</evidence>
<feature type="transmembrane region" description="Helical" evidence="1">
    <location>
        <begin position="46"/>
        <end position="67"/>
    </location>
</feature>
<feature type="transmembrane region" description="Helical" evidence="1">
    <location>
        <begin position="177"/>
        <end position="199"/>
    </location>
</feature>
<feature type="transmembrane region" description="Helical" evidence="1">
    <location>
        <begin position="377"/>
        <end position="396"/>
    </location>
</feature>
<dbReference type="Gene3D" id="1.20.1250.20">
    <property type="entry name" value="MFS general substrate transporter like domains"/>
    <property type="match status" value="2"/>
</dbReference>
<dbReference type="SUPFAM" id="SSF103473">
    <property type="entry name" value="MFS general substrate transporter"/>
    <property type="match status" value="1"/>
</dbReference>
<feature type="transmembrane region" description="Helical" evidence="1">
    <location>
        <begin position="258"/>
        <end position="279"/>
    </location>
</feature>
<keyword evidence="3" id="KW-1185">Reference proteome</keyword>
<evidence type="ECO:0000256" key="1">
    <source>
        <dbReference type="SAM" id="Phobius"/>
    </source>
</evidence>
<gene>
    <name evidence="2" type="ORF">GCM10009846_20280</name>
</gene>
<feature type="transmembrane region" description="Helical" evidence="1">
    <location>
        <begin position="291"/>
        <end position="309"/>
    </location>
</feature>
<evidence type="ECO:0000313" key="2">
    <source>
        <dbReference type="EMBL" id="GAA2174417.1"/>
    </source>
</evidence>
<organism evidence="2 3">
    <name type="scientific">Agrococcus versicolor</name>
    <dbReference type="NCBI Taxonomy" id="501482"/>
    <lineage>
        <taxon>Bacteria</taxon>
        <taxon>Bacillati</taxon>
        <taxon>Actinomycetota</taxon>
        <taxon>Actinomycetes</taxon>
        <taxon>Micrococcales</taxon>
        <taxon>Microbacteriaceae</taxon>
        <taxon>Agrococcus</taxon>
    </lineage>
</organism>
<feature type="transmembrane region" description="Helical" evidence="1">
    <location>
        <begin position="351"/>
        <end position="371"/>
    </location>
</feature>
<keyword evidence="1" id="KW-0472">Membrane</keyword>
<dbReference type="EMBL" id="BAAAQT010000006">
    <property type="protein sequence ID" value="GAA2174417.1"/>
    <property type="molecule type" value="Genomic_DNA"/>
</dbReference>
<evidence type="ECO:0008006" key="4">
    <source>
        <dbReference type="Google" id="ProtNLM"/>
    </source>
</evidence>
<dbReference type="RefSeq" id="WP_344343217.1">
    <property type="nucleotide sequence ID" value="NZ_BAAAQT010000006.1"/>
</dbReference>
<feature type="transmembrane region" description="Helical" evidence="1">
    <location>
        <begin position="111"/>
        <end position="137"/>
    </location>
</feature>
<feature type="transmembrane region" description="Helical" evidence="1">
    <location>
        <begin position="79"/>
        <end position="99"/>
    </location>
</feature>
<dbReference type="PANTHER" id="PTHR23546:SF1">
    <property type="entry name" value="MEMBRANE PROTEIN"/>
    <property type="match status" value="1"/>
</dbReference>
<feature type="transmembrane region" description="Helical" evidence="1">
    <location>
        <begin position="220"/>
        <end position="246"/>
    </location>
</feature>
<protein>
    <recommendedName>
        <fullName evidence="4">MFS transporter</fullName>
    </recommendedName>
</protein>
<dbReference type="InterPro" id="IPR011701">
    <property type="entry name" value="MFS"/>
</dbReference>
<feature type="transmembrane region" description="Helical" evidence="1">
    <location>
        <begin position="315"/>
        <end position="339"/>
    </location>
</feature>
<keyword evidence="1" id="KW-0812">Transmembrane</keyword>
<dbReference type="PANTHER" id="PTHR23546">
    <property type="entry name" value="TRANSPORT PROTEIN"/>
    <property type="match status" value="1"/>
</dbReference>
<sequence length="415" mass="40064">MTAESAVRARTQSVVALAAVLLAAFAQMTLQPTSAPLALELGLEPWHVGVSIAASAAMMLLAVRPWMRLVARHGPRGPLAGALLLATVALAAFAALAMLGARGLVDPGALVVAIVALRGLALGASLAAVVPAARLVISAIDDDALRVRCIAAIATVQGAAVVMGVALGGAASSFGALVPLVVAPALLAAAAVAVLVGVASGPPSQAVAPAAGVEPPRRRLVDAATWPFAAVALGVLASVACVQVVLGFVLRERLGLDAATTGFATGSALFVGGLAAVVTQTRVARAVRRPAVVARVGVVLATAGVAALVPAASLMAVLGAIVVAGAGVGLAMSGVAGSAATAAGGRAPAQLLVSVATVVGVVVGPPAGTLLLGISSAAPFVACAAVLAAASVVAFAHPAFRPAQQPTLLGERAAA</sequence>
<accession>A0ABN3ASX6</accession>
<reference evidence="2 3" key="1">
    <citation type="journal article" date="2019" name="Int. J. Syst. Evol. Microbiol.">
        <title>The Global Catalogue of Microorganisms (GCM) 10K type strain sequencing project: providing services to taxonomists for standard genome sequencing and annotation.</title>
        <authorList>
            <consortium name="The Broad Institute Genomics Platform"/>
            <consortium name="The Broad Institute Genome Sequencing Center for Infectious Disease"/>
            <person name="Wu L."/>
            <person name="Ma J."/>
        </authorList>
    </citation>
    <scope>NUCLEOTIDE SEQUENCE [LARGE SCALE GENOMIC DNA]</scope>
    <source>
        <strain evidence="2 3">JCM 16026</strain>
    </source>
</reference>
<comment type="caution">
    <text evidence="2">The sequence shown here is derived from an EMBL/GenBank/DDBJ whole genome shotgun (WGS) entry which is preliminary data.</text>
</comment>
<keyword evidence="1" id="KW-1133">Transmembrane helix</keyword>
<feature type="transmembrane region" description="Helical" evidence="1">
    <location>
        <begin position="149"/>
        <end position="171"/>
    </location>
</feature>
<dbReference type="InterPro" id="IPR036259">
    <property type="entry name" value="MFS_trans_sf"/>
</dbReference>
<name>A0ABN3ASX6_9MICO</name>